<keyword evidence="3" id="KW-0560">Oxidoreductase</keyword>
<evidence type="ECO:0000256" key="2">
    <source>
        <dbReference type="ARBA" id="ARBA00022827"/>
    </source>
</evidence>
<dbReference type="Gene3D" id="3.50.50.60">
    <property type="entry name" value="FAD/NAD(P)-binding domain"/>
    <property type="match status" value="1"/>
</dbReference>
<dbReference type="Pfam" id="PF01494">
    <property type="entry name" value="FAD_binding_3"/>
    <property type="match status" value="2"/>
</dbReference>
<dbReference type="SUPFAM" id="SSF51905">
    <property type="entry name" value="FAD/NAD(P)-binding domain"/>
    <property type="match status" value="1"/>
</dbReference>
<dbReference type="PANTHER" id="PTHR47178">
    <property type="entry name" value="MONOOXYGENASE, FAD-BINDING"/>
    <property type="match status" value="1"/>
</dbReference>
<evidence type="ECO:0000313" key="7">
    <source>
        <dbReference type="Proteomes" id="UP001304298"/>
    </source>
</evidence>
<dbReference type="PRINTS" id="PR00420">
    <property type="entry name" value="RNGMNOXGNASE"/>
</dbReference>
<dbReference type="EMBL" id="JAYFSI010000009">
    <property type="protein sequence ID" value="MEA5364280.1"/>
    <property type="molecule type" value="Genomic_DNA"/>
</dbReference>
<dbReference type="RefSeq" id="WP_323332029.1">
    <property type="nucleotide sequence ID" value="NZ_JAYFSI010000009.1"/>
</dbReference>
<evidence type="ECO:0000256" key="3">
    <source>
        <dbReference type="ARBA" id="ARBA00023002"/>
    </source>
</evidence>
<evidence type="ECO:0000256" key="4">
    <source>
        <dbReference type="ARBA" id="ARBA00023033"/>
    </source>
</evidence>
<evidence type="ECO:0000256" key="1">
    <source>
        <dbReference type="ARBA" id="ARBA00022630"/>
    </source>
</evidence>
<evidence type="ECO:0000313" key="6">
    <source>
        <dbReference type="EMBL" id="MEA5364280.1"/>
    </source>
</evidence>
<keyword evidence="2" id="KW-0274">FAD</keyword>
<keyword evidence="1" id="KW-0285">Flavoprotein</keyword>
<accession>A0ABU5REP0</accession>
<evidence type="ECO:0000259" key="5">
    <source>
        <dbReference type="Pfam" id="PF01494"/>
    </source>
</evidence>
<feature type="domain" description="FAD-binding" evidence="5">
    <location>
        <begin position="304"/>
        <end position="342"/>
    </location>
</feature>
<keyword evidence="4" id="KW-0503">Monooxygenase</keyword>
<proteinExistence type="predicted"/>
<feature type="domain" description="FAD-binding" evidence="5">
    <location>
        <begin position="2"/>
        <end position="158"/>
    </location>
</feature>
<comment type="caution">
    <text evidence="6">The sequence shown here is derived from an EMBL/GenBank/DDBJ whole genome shotgun (WGS) entry which is preliminary data.</text>
</comment>
<dbReference type="Proteomes" id="UP001304298">
    <property type="component" value="Unassembled WGS sequence"/>
</dbReference>
<reference evidence="6 7" key="1">
    <citation type="submission" date="2023-12" db="EMBL/GenBank/DDBJ databases">
        <title>Amycolatopsis sp. V23-08.</title>
        <authorList>
            <person name="Somphong A."/>
        </authorList>
    </citation>
    <scope>NUCLEOTIDE SEQUENCE [LARGE SCALE GENOMIC DNA]</scope>
    <source>
        <strain evidence="6 7">V23-08</strain>
    </source>
</reference>
<keyword evidence="7" id="KW-1185">Reference proteome</keyword>
<organism evidence="6 7">
    <name type="scientific">Amycolatopsis heterodermiae</name>
    <dbReference type="NCBI Taxonomy" id="3110235"/>
    <lineage>
        <taxon>Bacteria</taxon>
        <taxon>Bacillati</taxon>
        <taxon>Actinomycetota</taxon>
        <taxon>Actinomycetes</taxon>
        <taxon>Pseudonocardiales</taxon>
        <taxon>Pseudonocardiaceae</taxon>
        <taxon>Amycolatopsis</taxon>
    </lineage>
</organism>
<protein>
    <submittedName>
        <fullName evidence="6">NAD(P)/FAD-dependent oxidoreductase</fullName>
    </submittedName>
</protein>
<dbReference type="PANTHER" id="PTHR47178:SF5">
    <property type="entry name" value="FAD-BINDING DOMAIN-CONTAINING PROTEIN"/>
    <property type="match status" value="1"/>
</dbReference>
<dbReference type="InterPro" id="IPR002938">
    <property type="entry name" value="FAD-bd"/>
</dbReference>
<gene>
    <name evidence="6" type="ORF">VA596_32455</name>
</gene>
<sequence>MSVVIIGAGLGGLSLAQGLRRAGIPCQVHERDTAPDARLQGYRLHINGAGDTALREVLSPGLHELFRATAGRALPRTNVYDEQLRLATTLVDKGTHLNVNRFTLRQILLHGQEVRYGKRFTGYDLDEDGVTAHFADGTSARGTVLVGADGVHSPVRQQYLPHAEVVDAGLVHLYGRIPLTDRTRALFDPEMFAVFSMAIGPDRTMAGFAPVDYPEPVAEACARLVPDLRLRDHEPYMTCAVGARRVVLDRSDAELAAMSPADLRELALGLVEGWHPRVRAMVESWDAGATFPQPIRTSVPIGPWTPSRVTLVGDAIHAMSPAAGAGANTALRDGAALASALAGAPLLDAVAKYESAMVDYGFAAVRESAENGRRYMGQHPLPVTAAGDARG</sequence>
<dbReference type="InterPro" id="IPR036188">
    <property type="entry name" value="FAD/NAD-bd_sf"/>
</dbReference>
<name>A0ABU5REP0_9PSEU</name>